<dbReference type="AlphaFoldDB" id="A0A8D8PX62"/>
<proteinExistence type="predicted"/>
<name>A0A8D8PX62_9HEMI</name>
<reference evidence="1" key="1">
    <citation type="submission" date="2021-05" db="EMBL/GenBank/DDBJ databases">
        <authorList>
            <person name="Alioto T."/>
            <person name="Alioto T."/>
            <person name="Gomez Garrido J."/>
        </authorList>
    </citation>
    <scope>NUCLEOTIDE SEQUENCE</scope>
</reference>
<organism evidence="1">
    <name type="scientific">Cacopsylla melanoneura</name>
    <dbReference type="NCBI Taxonomy" id="428564"/>
    <lineage>
        <taxon>Eukaryota</taxon>
        <taxon>Metazoa</taxon>
        <taxon>Ecdysozoa</taxon>
        <taxon>Arthropoda</taxon>
        <taxon>Hexapoda</taxon>
        <taxon>Insecta</taxon>
        <taxon>Pterygota</taxon>
        <taxon>Neoptera</taxon>
        <taxon>Paraneoptera</taxon>
        <taxon>Hemiptera</taxon>
        <taxon>Sternorrhyncha</taxon>
        <taxon>Psylloidea</taxon>
        <taxon>Psyllidae</taxon>
        <taxon>Psyllinae</taxon>
        <taxon>Cacopsylla</taxon>
    </lineage>
</organism>
<evidence type="ECO:0000313" key="1">
    <source>
        <dbReference type="EMBL" id="CAG6617334.1"/>
    </source>
</evidence>
<sequence>MMLTHREHFNVLDNDHLVVVLVEDGVIQDLFQRLVVALGEEKHSFGSSFGGLQQSLSVRVLTQGAQQTSVGGGHVGEEGLSGWGLVVQLQVVVEGAFLVAVIILLFNESSIGVSVGGGDHLGVTGFHDFFHFDFFFFFYKSRGWTHVYLGRYVIEIITTTTTTTTTKTTSTTPKTSTTTTTTTGIASVHLVIRRVSV</sequence>
<protein>
    <submittedName>
        <fullName evidence="1">Uncharacterized protein</fullName>
    </submittedName>
</protein>
<dbReference type="EMBL" id="HBUF01038480">
    <property type="protein sequence ID" value="CAG6617334.1"/>
    <property type="molecule type" value="Transcribed_RNA"/>
</dbReference>
<accession>A0A8D8PX62</accession>